<dbReference type="InterPro" id="IPR036509">
    <property type="entry name" value="Met_Sox_Rdtase_MsrA_sf"/>
</dbReference>
<evidence type="ECO:0000256" key="5">
    <source>
        <dbReference type="ARBA" id="ARBA00047806"/>
    </source>
</evidence>
<feature type="domain" description="Peptide methionine sulphoxide reductase MsrA" evidence="7">
    <location>
        <begin position="35"/>
        <end position="196"/>
    </location>
</feature>
<comment type="catalytic activity">
    <reaction evidence="5">
        <text>L-methionyl-[protein] + [thioredoxin]-disulfide + H2O = L-methionyl-(S)-S-oxide-[protein] + [thioredoxin]-dithiol</text>
        <dbReference type="Rhea" id="RHEA:14217"/>
        <dbReference type="Rhea" id="RHEA-COMP:10698"/>
        <dbReference type="Rhea" id="RHEA-COMP:10700"/>
        <dbReference type="Rhea" id="RHEA-COMP:12313"/>
        <dbReference type="Rhea" id="RHEA-COMP:12315"/>
        <dbReference type="ChEBI" id="CHEBI:15377"/>
        <dbReference type="ChEBI" id="CHEBI:16044"/>
        <dbReference type="ChEBI" id="CHEBI:29950"/>
        <dbReference type="ChEBI" id="CHEBI:44120"/>
        <dbReference type="ChEBI" id="CHEBI:50058"/>
        <dbReference type="EC" id="1.8.4.11"/>
    </reaction>
</comment>
<evidence type="ECO:0000256" key="1">
    <source>
        <dbReference type="ARBA" id="ARBA00005591"/>
    </source>
</evidence>
<gene>
    <name evidence="8" type="ORF">FA13DRAFT_1742156</name>
</gene>
<protein>
    <recommendedName>
        <fullName evidence="2">peptide-methionine (S)-S-oxide reductase</fullName>
        <ecNumber evidence="2">1.8.4.11</ecNumber>
    </recommendedName>
    <alternativeName>
        <fullName evidence="4">Peptide-methionine (S)-S-oxide reductase</fullName>
    </alternativeName>
</protein>
<name>A0A4Y7SJC5_COPMI</name>
<dbReference type="EC" id="1.8.4.11" evidence="2"/>
<reference evidence="8 9" key="1">
    <citation type="journal article" date="2019" name="Nat. Ecol. Evol.">
        <title>Megaphylogeny resolves global patterns of mushroom evolution.</title>
        <authorList>
            <person name="Varga T."/>
            <person name="Krizsan K."/>
            <person name="Foldi C."/>
            <person name="Dima B."/>
            <person name="Sanchez-Garcia M."/>
            <person name="Sanchez-Ramirez S."/>
            <person name="Szollosi G.J."/>
            <person name="Szarkandi J.G."/>
            <person name="Papp V."/>
            <person name="Albert L."/>
            <person name="Andreopoulos W."/>
            <person name="Angelini C."/>
            <person name="Antonin V."/>
            <person name="Barry K.W."/>
            <person name="Bougher N.L."/>
            <person name="Buchanan P."/>
            <person name="Buyck B."/>
            <person name="Bense V."/>
            <person name="Catcheside P."/>
            <person name="Chovatia M."/>
            <person name="Cooper J."/>
            <person name="Damon W."/>
            <person name="Desjardin D."/>
            <person name="Finy P."/>
            <person name="Geml J."/>
            <person name="Haridas S."/>
            <person name="Hughes K."/>
            <person name="Justo A."/>
            <person name="Karasinski D."/>
            <person name="Kautmanova I."/>
            <person name="Kiss B."/>
            <person name="Kocsube S."/>
            <person name="Kotiranta H."/>
            <person name="LaButti K.M."/>
            <person name="Lechner B.E."/>
            <person name="Liimatainen K."/>
            <person name="Lipzen A."/>
            <person name="Lukacs Z."/>
            <person name="Mihaltcheva S."/>
            <person name="Morgado L.N."/>
            <person name="Niskanen T."/>
            <person name="Noordeloos M.E."/>
            <person name="Ohm R.A."/>
            <person name="Ortiz-Santana B."/>
            <person name="Ovrebo C."/>
            <person name="Racz N."/>
            <person name="Riley R."/>
            <person name="Savchenko A."/>
            <person name="Shiryaev A."/>
            <person name="Soop K."/>
            <person name="Spirin V."/>
            <person name="Szebenyi C."/>
            <person name="Tomsovsky M."/>
            <person name="Tulloss R.E."/>
            <person name="Uehling J."/>
            <person name="Grigoriev I.V."/>
            <person name="Vagvolgyi C."/>
            <person name="Papp T."/>
            <person name="Martin F.M."/>
            <person name="Miettinen O."/>
            <person name="Hibbett D.S."/>
            <person name="Nagy L.G."/>
        </authorList>
    </citation>
    <scope>NUCLEOTIDE SEQUENCE [LARGE SCALE GENOMIC DNA]</scope>
    <source>
        <strain evidence="8 9">FP101781</strain>
    </source>
</reference>
<dbReference type="GO" id="GO:0034599">
    <property type="term" value="P:cellular response to oxidative stress"/>
    <property type="evidence" value="ECO:0007669"/>
    <property type="project" value="UniProtKB-ARBA"/>
</dbReference>
<dbReference type="InterPro" id="IPR002569">
    <property type="entry name" value="Met_Sox_Rdtase_MsrA_dom"/>
</dbReference>
<organism evidence="8 9">
    <name type="scientific">Coprinellus micaceus</name>
    <name type="common">Glistening ink-cap mushroom</name>
    <name type="synonym">Coprinus micaceus</name>
    <dbReference type="NCBI Taxonomy" id="71717"/>
    <lineage>
        <taxon>Eukaryota</taxon>
        <taxon>Fungi</taxon>
        <taxon>Dikarya</taxon>
        <taxon>Basidiomycota</taxon>
        <taxon>Agaricomycotina</taxon>
        <taxon>Agaricomycetes</taxon>
        <taxon>Agaricomycetidae</taxon>
        <taxon>Agaricales</taxon>
        <taxon>Agaricineae</taxon>
        <taxon>Psathyrellaceae</taxon>
        <taxon>Coprinellus</taxon>
    </lineage>
</organism>
<comment type="similarity">
    <text evidence="1">Belongs to the MsrA Met sulfoxide reductase family.</text>
</comment>
<keyword evidence="9" id="KW-1185">Reference proteome</keyword>
<dbReference type="PANTHER" id="PTHR43774">
    <property type="entry name" value="PEPTIDE METHIONINE SULFOXIDE REDUCTASE"/>
    <property type="match status" value="1"/>
</dbReference>
<dbReference type="EMBL" id="QPFP01000115">
    <property type="protein sequence ID" value="TEB21329.1"/>
    <property type="molecule type" value="Genomic_DNA"/>
</dbReference>
<dbReference type="FunFam" id="3.30.1060.10:FF:000006">
    <property type="entry name" value="Peptide methionine sulfoxide reductase"/>
    <property type="match status" value="1"/>
</dbReference>
<comment type="caution">
    <text evidence="8">The sequence shown here is derived from an EMBL/GenBank/DDBJ whole genome shotgun (WGS) entry which is preliminary data.</text>
</comment>
<evidence type="ECO:0000256" key="6">
    <source>
        <dbReference type="ARBA" id="ARBA00048782"/>
    </source>
</evidence>
<dbReference type="PANTHER" id="PTHR43774:SF1">
    <property type="entry name" value="PEPTIDE METHIONINE SULFOXIDE REDUCTASE MSRA 2"/>
    <property type="match status" value="1"/>
</dbReference>
<evidence type="ECO:0000259" key="7">
    <source>
        <dbReference type="Pfam" id="PF01625"/>
    </source>
</evidence>
<evidence type="ECO:0000256" key="2">
    <source>
        <dbReference type="ARBA" id="ARBA00012502"/>
    </source>
</evidence>
<dbReference type="NCBIfam" id="TIGR00401">
    <property type="entry name" value="msrA"/>
    <property type="match status" value="1"/>
</dbReference>
<dbReference type="OrthoDB" id="77405at2759"/>
<dbReference type="Pfam" id="PF01625">
    <property type="entry name" value="PMSR"/>
    <property type="match status" value="1"/>
</dbReference>
<evidence type="ECO:0000256" key="4">
    <source>
        <dbReference type="ARBA" id="ARBA00030643"/>
    </source>
</evidence>
<dbReference type="Gene3D" id="3.30.1060.10">
    <property type="entry name" value="Peptide methionine sulphoxide reductase MsrA"/>
    <property type="match status" value="1"/>
</dbReference>
<dbReference type="GO" id="GO:0008113">
    <property type="term" value="F:peptide-methionine (S)-S-oxide reductase activity"/>
    <property type="evidence" value="ECO:0007669"/>
    <property type="project" value="UniProtKB-EC"/>
</dbReference>
<sequence length="203" mass="22830">MLGRLKALLSSSSPVNPAHFRSAMSTSTTAQPQIATFASGCFWGVQHIFLKHFPPAENMGILNTAVGYTGGKEDSADPTYKQVCSGETNHAEAVKIEFDPEKISYDELVEFFYRTHDPTTVNRQGADTGTQYRSAIFYHTPEQKAVADRVTAEVQEKHFTPKGEKIVTEIIAAGKWWDAEDYHQLYLFKNPTGYQCPTHRLHW</sequence>
<dbReference type="Proteomes" id="UP000298030">
    <property type="component" value="Unassembled WGS sequence"/>
</dbReference>
<dbReference type="AlphaFoldDB" id="A0A4Y7SJC5"/>
<dbReference type="SUPFAM" id="SSF55068">
    <property type="entry name" value="Peptide methionine sulfoxide reductase"/>
    <property type="match status" value="1"/>
</dbReference>
<proteinExistence type="inferred from homology"/>
<keyword evidence="3" id="KW-0560">Oxidoreductase</keyword>
<dbReference type="STRING" id="71717.A0A4Y7SJC5"/>
<comment type="catalytic activity">
    <reaction evidence="6">
        <text>[thioredoxin]-disulfide + L-methionine + H2O = L-methionine (S)-S-oxide + [thioredoxin]-dithiol</text>
        <dbReference type="Rhea" id="RHEA:19993"/>
        <dbReference type="Rhea" id="RHEA-COMP:10698"/>
        <dbReference type="Rhea" id="RHEA-COMP:10700"/>
        <dbReference type="ChEBI" id="CHEBI:15377"/>
        <dbReference type="ChEBI" id="CHEBI:29950"/>
        <dbReference type="ChEBI" id="CHEBI:50058"/>
        <dbReference type="ChEBI" id="CHEBI:57844"/>
        <dbReference type="ChEBI" id="CHEBI:58772"/>
        <dbReference type="EC" id="1.8.4.11"/>
    </reaction>
</comment>
<dbReference type="HAMAP" id="MF_01401">
    <property type="entry name" value="MsrA"/>
    <property type="match status" value="1"/>
</dbReference>
<accession>A0A4Y7SJC5</accession>
<evidence type="ECO:0000256" key="3">
    <source>
        <dbReference type="ARBA" id="ARBA00023002"/>
    </source>
</evidence>
<evidence type="ECO:0000313" key="8">
    <source>
        <dbReference type="EMBL" id="TEB21329.1"/>
    </source>
</evidence>
<evidence type="ECO:0000313" key="9">
    <source>
        <dbReference type="Proteomes" id="UP000298030"/>
    </source>
</evidence>